<dbReference type="RefSeq" id="WP_070048068.1">
    <property type="nucleotide sequence ID" value="NZ_CBCSDO010000001.1"/>
</dbReference>
<keyword evidence="1" id="KW-0812">Transmembrane</keyword>
<keyword evidence="1" id="KW-0472">Membrane</keyword>
<keyword evidence="1" id="KW-1133">Transmembrane helix</keyword>
<dbReference type="STRING" id="1628148.BI198_02145"/>
<sequence length="72" mass="8227">MSETMPGMGMWPMGPLMMLVMAALVILPFWFIFSKAGYSKWLSLLMVVPIINVILLYFLAFTKWPSIGNRNL</sequence>
<evidence type="ECO:0000313" key="3">
    <source>
        <dbReference type="Proteomes" id="UP000242258"/>
    </source>
</evidence>
<dbReference type="EMBL" id="MKEK01000001">
    <property type="protein sequence ID" value="OEY68501.1"/>
    <property type="molecule type" value="Genomic_DNA"/>
</dbReference>
<organism evidence="2 3">
    <name type="scientific">Rheinheimera salexigens</name>
    <dbReference type="NCBI Taxonomy" id="1628148"/>
    <lineage>
        <taxon>Bacteria</taxon>
        <taxon>Pseudomonadati</taxon>
        <taxon>Pseudomonadota</taxon>
        <taxon>Gammaproteobacteria</taxon>
        <taxon>Chromatiales</taxon>
        <taxon>Chromatiaceae</taxon>
        <taxon>Rheinheimera</taxon>
    </lineage>
</organism>
<evidence type="ECO:0000313" key="2">
    <source>
        <dbReference type="EMBL" id="OEY68501.1"/>
    </source>
</evidence>
<evidence type="ECO:0000256" key="1">
    <source>
        <dbReference type="SAM" id="Phobius"/>
    </source>
</evidence>
<proteinExistence type="predicted"/>
<feature type="transmembrane region" description="Helical" evidence="1">
    <location>
        <begin position="41"/>
        <end position="60"/>
    </location>
</feature>
<comment type="caution">
    <text evidence="2">The sequence shown here is derived from an EMBL/GenBank/DDBJ whole genome shotgun (WGS) entry which is preliminary data.</text>
</comment>
<accession>A0A1E7Q2Z6</accession>
<name>A0A1E7Q2Z6_9GAMM</name>
<gene>
    <name evidence="2" type="ORF">BI198_02145</name>
</gene>
<protein>
    <submittedName>
        <fullName evidence="2">Uncharacterized protein</fullName>
    </submittedName>
</protein>
<dbReference type="AlphaFoldDB" id="A0A1E7Q2Z6"/>
<dbReference type="Proteomes" id="UP000242258">
    <property type="component" value="Unassembled WGS sequence"/>
</dbReference>
<feature type="transmembrane region" description="Helical" evidence="1">
    <location>
        <begin position="12"/>
        <end position="34"/>
    </location>
</feature>
<keyword evidence="3" id="KW-1185">Reference proteome</keyword>
<reference evidence="3" key="1">
    <citation type="submission" date="2016-09" db="EMBL/GenBank/DDBJ databases">
        <authorList>
            <person name="Wan X."/>
            <person name="Hou S."/>
        </authorList>
    </citation>
    <scope>NUCLEOTIDE SEQUENCE [LARGE SCALE GENOMIC DNA]</scope>
    <source>
        <strain evidence="3">KH87</strain>
    </source>
</reference>